<evidence type="ECO:0000313" key="2">
    <source>
        <dbReference type="Proteomes" id="UP000749559"/>
    </source>
</evidence>
<dbReference type="AlphaFoldDB" id="A0A8J1ULL8"/>
<protein>
    <submittedName>
        <fullName evidence="1">Uncharacterized protein</fullName>
    </submittedName>
</protein>
<sequence length="246" mass="28763">MKNVDYYLMITCWFCKSPGHTKRCCKLFKQAKYFCSMCSCYGHRDRDHSQPDRYVRTVSIHPVNVKSVSIQTKKCKDTDKPKSHNKYTQAETVDMNEYSSNMANFKRIQSELFGQKKGNDIYKAQLKSHLKTIELLEQDVKNNKMNSDQDLSEIKASRQRIIDLQSKNDVFSKLIKDLNLKLNDQHQQICAYQDKIKNYVNMLPNTVNTSGYMEFLGMRNQFKMTTSPQCKSKSDVPPEENSISRY</sequence>
<dbReference type="Proteomes" id="UP000749559">
    <property type="component" value="Unassembled WGS sequence"/>
</dbReference>
<gene>
    <name evidence="1" type="ORF">OFUS_LOCUS18342</name>
</gene>
<comment type="caution">
    <text evidence="1">The sequence shown here is derived from an EMBL/GenBank/DDBJ whole genome shotgun (WGS) entry which is preliminary data.</text>
</comment>
<organism evidence="1 2">
    <name type="scientific">Owenia fusiformis</name>
    <name type="common">Polychaete worm</name>
    <dbReference type="NCBI Taxonomy" id="6347"/>
    <lineage>
        <taxon>Eukaryota</taxon>
        <taxon>Metazoa</taxon>
        <taxon>Spiralia</taxon>
        <taxon>Lophotrochozoa</taxon>
        <taxon>Annelida</taxon>
        <taxon>Polychaeta</taxon>
        <taxon>Sedentaria</taxon>
        <taxon>Canalipalpata</taxon>
        <taxon>Sabellida</taxon>
        <taxon>Oweniida</taxon>
        <taxon>Oweniidae</taxon>
        <taxon>Owenia</taxon>
    </lineage>
</organism>
<evidence type="ECO:0000313" key="1">
    <source>
        <dbReference type="EMBL" id="CAH1793500.1"/>
    </source>
</evidence>
<keyword evidence="2" id="KW-1185">Reference proteome</keyword>
<name>A0A8J1ULL8_OWEFU</name>
<proteinExistence type="predicted"/>
<accession>A0A8J1ULL8</accession>
<dbReference type="EMBL" id="CAIIXF020000009">
    <property type="protein sequence ID" value="CAH1793500.1"/>
    <property type="molecule type" value="Genomic_DNA"/>
</dbReference>
<reference evidence="1" key="1">
    <citation type="submission" date="2022-03" db="EMBL/GenBank/DDBJ databases">
        <authorList>
            <person name="Martin C."/>
        </authorList>
    </citation>
    <scope>NUCLEOTIDE SEQUENCE</scope>
</reference>